<keyword evidence="4" id="KW-0472">Membrane</keyword>
<dbReference type="InParanoid" id="A0A1S3G4V7"/>
<evidence type="ECO:0000256" key="1">
    <source>
        <dbReference type="ARBA" id="ARBA00004167"/>
    </source>
</evidence>
<dbReference type="KEGG" id="dord:105994179"/>
<proteinExistence type="predicted"/>
<gene>
    <name evidence="6" type="primary">LOC105994179</name>
</gene>
<keyword evidence="5" id="KW-1185">Reference proteome</keyword>
<dbReference type="RefSeq" id="XP_012883062.1">
    <property type="nucleotide sequence ID" value="XM_013027608.1"/>
</dbReference>
<evidence type="ECO:0000256" key="2">
    <source>
        <dbReference type="ARBA" id="ARBA00022692"/>
    </source>
</evidence>
<accession>A0A1S3G4V7</accession>
<protein>
    <submittedName>
        <fullName evidence="6">Sialic acid-binding Ig-like lectin 11</fullName>
    </submittedName>
</protein>
<dbReference type="GO" id="GO:0007155">
    <property type="term" value="P:cell adhesion"/>
    <property type="evidence" value="ECO:0007669"/>
    <property type="project" value="TreeGrafter"/>
</dbReference>
<dbReference type="Gene3D" id="2.60.40.10">
    <property type="entry name" value="Immunoglobulins"/>
    <property type="match status" value="1"/>
</dbReference>
<dbReference type="OrthoDB" id="10039395at2759"/>
<dbReference type="InterPro" id="IPR013783">
    <property type="entry name" value="Ig-like_fold"/>
</dbReference>
<name>A0A1S3G4V7_DIPOR</name>
<dbReference type="GO" id="GO:0005886">
    <property type="term" value="C:plasma membrane"/>
    <property type="evidence" value="ECO:0007669"/>
    <property type="project" value="TreeGrafter"/>
</dbReference>
<dbReference type="GeneID" id="105994179"/>
<dbReference type="GO" id="GO:0033691">
    <property type="term" value="F:sialic acid binding"/>
    <property type="evidence" value="ECO:0007669"/>
    <property type="project" value="TreeGrafter"/>
</dbReference>
<dbReference type="PANTHER" id="PTHR12035">
    <property type="entry name" value="SIALIC ACID BINDING IMMUNOGLOBULIN-LIKE LECTIN"/>
    <property type="match status" value="1"/>
</dbReference>
<dbReference type="InterPro" id="IPR051036">
    <property type="entry name" value="SIGLEC"/>
</dbReference>
<dbReference type="Proteomes" id="UP000081671">
    <property type="component" value="Unplaced"/>
</dbReference>
<comment type="subcellular location">
    <subcellularLocation>
        <location evidence="1">Membrane</location>
        <topology evidence="1">Single-pass membrane protein</topology>
    </subcellularLocation>
</comment>
<evidence type="ECO:0000313" key="6">
    <source>
        <dbReference type="RefSeq" id="XP_012883062.1"/>
    </source>
</evidence>
<organism evidence="5 6">
    <name type="scientific">Dipodomys ordii</name>
    <name type="common">Ord's kangaroo rat</name>
    <dbReference type="NCBI Taxonomy" id="10020"/>
    <lineage>
        <taxon>Eukaryota</taxon>
        <taxon>Metazoa</taxon>
        <taxon>Chordata</taxon>
        <taxon>Craniata</taxon>
        <taxon>Vertebrata</taxon>
        <taxon>Euteleostomi</taxon>
        <taxon>Mammalia</taxon>
        <taxon>Eutheria</taxon>
        <taxon>Euarchontoglires</taxon>
        <taxon>Glires</taxon>
        <taxon>Rodentia</taxon>
        <taxon>Castorimorpha</taxon>
        <taxon>Heteromyidae</taxon>
        <taxon>Dipodomyinae</taxon>
        <taxon>Dipodomys</taxon>
    </lineage>
</organism>
<keyword evidence="2" id="KW-0812">Transmembrane</keyword>
<evidence type="ECO:0000256" key="4">
    <source>
        <dbReference type="ARBA" id="ARBA00023136"/>
    </source>
</evidence>
<evidence type="ECO:0000313" key="5">
    <source>
        <dbReference type="Proteomes" id="UP000081671"/>
    </source>
</evidence>
<dbReference type="AlphaFoldDB" id="A0A1S3G4V7"/>
<evidence type="ECO:0000256" key="3">
    <source>
        <dbReference type="ARBA" id="ARBA00022989"/>
    </source>
</evidence>
<dbReference type="PANTHER" id="PTHR12035:SF125">
    <property type="entry name" value="SIALIC ACID-BINDING IG-LIKE LECTIN 5"/>
    <property type="match status" value="1"/>
</dbReference>
<sequence length="82" mass="9054">MSLTPHPCDHCTQLTCRADFRAGVTVQNTIQLRVACAPRDLVIPIFHDNTQESPRKHDMGGVHKGHFLGLLCTVADRPPTPL</sequence>
<reference evidence="6" key="1">
    <citation type="submission" date="2025-08" db="UniProtKB">
        <authorList>
            <consortium name="RefSeq"/>
        </authorList>
    </citation>
    <scope>IDENTIFICATION</scope>
    <source>
        <tissue evidence="6">Kidney</tissue>
    </source>
</reference>
<keyword evidence="3" id="KW-1133">Transmembrane helix</keyword>